<organism evidence="2 3">
    <name type="scientific">Nonomuraea spiralis</name>
    <dbReference type="NCBI Taxonomy" id="46182"/>
    <lineage>
        <taxon>Bacteria</taxon>
        <taxon>Bacillati</taxon>
        <taxon>Actinomycetota</taxon>
        <taxon>Actinomycetes</taxon>
        <taxon>Streptosporangiales</taxon>
        <taxon>Streptosporangiaceae</taxon>
        <taxon>Nonomuraea</taxon>
    </lineage>
</organism>
<gene>
    <name evidence="2" type="ORF">ACFFV7_47990</name>
</gene>
<protein>
    <submittedName>
        <fullName evidence="2">ThuA domain-containing protein</fullName>
    </submittedName>
</protein>
<dbReference type="SUPFAM" id="SSF52317">
    <property type="entry name" value="Class I glutamine amidotransferase-like"/>
    <property type="match status" value="1"/>
</dbReference>
<dbReference type="Gene3D" id="3.40.50.880">
    <property type="match status" value="1"/>
</dbReference>
<dbReference type="PANTHER" id="PTHR40469:SF2">
    <property type="entry name" value="GALACTOSE-BINDING DOMAIN-LIKE SUPERFAMILY PROTEIN"/>
    <property type="match status" value="1"/>
</dbReference>
<evidence type="ECO:0000313" key="3">
    <source>
        <dbReference type="Proteomes" id="UP001589647"/>
    </source>
</evidence>
<accession>A0ABV5IYK5</accession>
<reference evidence="2 3" key="1">
    <citation type="submission" date="2024-09" db="EMBL/GenBank/DDBJ databases">
        <authorList>
            <person name="Sun Q."/>
            <person name="Mori K."/>
        </authorList>
    </citation>
    <scope>NUCLEOTIDE SEQUENCE [LARGE SCALE GENOMIC DNA]</scope>
    <source>
        <strain evidence="2 3">CCM 3426</strain>
    </source>
</reference>
<dbReference type="Proteomes" id="UP001589647">
    <property type="component" value="Unassembled WGS sequence"/>
</dbReference>
<dbReference type="PANTHER" id="PTHR40469">
    <property type="entry name" value="SECRETED GLYCOSYL HYDROLASE"/>
    <property type="match status" value="1"/>
</dbReference>
<dbReference type="InterPro" id="IPR029010">
    <property type="entry name" value="ThuA-like"/>
</dbReference>
<evidence type="ECO:0000259" key="1">
    <source>
        <dbReference type="Pfam" id="PF06283"/>
    </source>
</evidence>
<name>A0ABV5IYK5_9ACTN</name>
<evidence type="ECO:0000313" key="2">
    <source>
        <dbReference type="EMBL" id="MFB9209000.1"/>
    </source>
</evidence>
<feature type="domain" description="ThuA-like" evidence="1">
    <location>
        <begin position="9"/>
        <end position="215"/>
    </location>
</feature>
<dbReference type="EMBL" id="JBHMEI010000090">
    <property type="protein sequence ID" value="MFB9209000.1"/>
    <property type="molecule type" value="Genomic_DNA"/>
</dbReference>
<comment type="caution">
    <text evidence="2">The sequence shown here is derived from an EMBL/GenBank/DDBJ whole genome shotgun (WGS) entry which is preliminary data.</text>
</comment>
<dbReference type="InterPro" id="IPR029062">
    <property type="entry name" value="Class_I_gatase-like"/>
</dbReference>
<sequence length="225" mass="24878">MARNLILSGGLFHDFAATSAVLADVLAEVGVESEITEDIAGALGEAPEVQLITVNALRWQMGQDRFAGLRDGRRFELPAQARTTLLDHLDRGGGLLCMHTAAICFDDWQGWPRVLGGRWSWLKSSHPPLGWTGVRVHGDAHPIVEGLRDFDVVDEVYSDLDVLPDVRPLASSHGQPLVWARPVRRGRVVYDALGHDTRSYDNEIHRTLLQRAALWLLKRPVGVTG</sequence>
<dbReference type="RefSeq" id="WP_189652800.1">
    <property type="nucleotide sequence ID" value="NZ_BMRC01000031.1"/>
</dbReference>
<proteinExistence type="predicted"/>
<keyword evidence="3" id="KW-1185">Reference proteome</keyword>
<dbReference type="Pfam" id="PF06283">
    <property type="entry name" value="ThuA"/>
    <property type="match status" value="1"/>
</dbReference>